<dbReference type="EMBL" id="CP121683">
    <property type="protein sequence ID" value="WGD45159.1"/>
    <property type="molecule type" value="Genomic_DNA"/>
</dbReference>
<keyword evidence="3" id="KW-1185">Reference proteome</keyword>
<sequence>MTQQWISALSFGSFSPPVTANGKPPTTDPRKDVQDIAMHWQSHSGKGSAAGMTSVALLRRAGITGYGPLINRVVEIHGLAGSIGEQLTLAWASEQDAQRWRSPDVEQDPQHAQSVEYAQRMAVRALCEMSSHFLLGTAHSLANLVLRVLLCNPAAAAIINSDKKVKSAQGFPPGSVRKGAWQTFSPIGELWSKTLPQAAEQCGLEPLEALAEHLVALQNDRRFAALDERRGMDYHRHRPQSLDQASPAEGTWSYDESTKTSRVELTGVRPDPRSDEIAVHDVCVDALVCIADAVCTAEPLIEAALAACHLAWLPTNASLL</sequence>
<name>A0ABY8KC29_9ACTN</name>
<evidence type="ECO:0000313" key="3">
    <source>
        <dbReference type="Proteomes" id="UP001216440"/>
    </source>
</evidence>
<protein>
    <submittedName>
        <fullName evidence="2">Uncharacterized protein</fullName>
    </submittedName>
</protein>
<reference evidence="2 3" key="1">
    <citation type="submission" date="2023-03" db="EMBL/GenBank/DDBJ databases">
        <authorList>
            <person name="Mo P."/>
        </authorList>
    </citation>
    <scope>NUCLEOTIDE SEQUENCE [LARGE SCALE GENOMIC DNA]</scope>
    <source>
        <strain evidence="2 3">HUAS 5</strain>
        <plasmid evidence="2 3">punmamed2</plasmid>
    </source>
</reference>
<geneLocation type="plasmid" evidence="2 3">
    <name>punmamed2</name>
</geneLocation>
<proteinExistence type="predicted"/>
<accession>A0ABY8KC29</accession>
<dbReference type="RefSeq" id="WP_279338210.1">
    <property type="nucleotide sequence ID" value="NZ_CP121683.1"/>
</dbReference>
<gene>
    <name evidence="2" type="ORF">PYS65_34260</name>
</gene>
<keyword evidence="2" id="KW-0614">Plasmid</keyword>
<dbReference type="Proteomes" id="UP001216440">
    <property type="component" value="Plasmid punmamed2"/>
</dbReference>
<evidence type="ECO:0000313" key="2">
    <source>
        <dbReference type="EMBL" id="WGD45159.1"/>
    </source>
</evidence>
<organism evidence="2 3">
    <name type="scientific">Streptomyces cathayae</name>
    <dbReference type="NCBI Taxonomy" id="3031124"/>
    <lineage>
        <taxon>Bacteria</taxon>
        <taxon>Bacillati</taxon>
        <taxon>Actinomycetota</taxon>
        <taxon>Actinomycetes</taxon>
        <taxon>Kitasatosporales</taxon>
        <taxon>Streptomycetaceae</taxon>
        <taxon>Streptomyces</taxon>
    </lineage>
</organism>
<evidence type="ECO:0000256" key="1">
    <source>
        <dbReference type="SAM" id="MobiDB-lite"/>
    </source>
</evidence>
<feature type="region of interest" description="Disordered" evidence="1">
    <location>
        <begin position="235"/>
        <end position="260"/>
    </location>
</feature>